<dbReference type="AlphaFoldDB" id="A0A2G8SNW9"/>
<dbReference type="EMBL" id="AYKW01000003">
    <property type="protein sequence ID" value="PIL35452.1"/>
    <property type="molecule type" value="Genomic_DNA"/>
</dbReference>
<accession>A0A2G8SNW9</accession>
<name>A0A2G8SNW9_9APHY</name>
<keyword evidence="2" id="KW-1185">Reference proteome</keyword>
<dbReference type="OrthoDB" id="3238099at2759"/>
<comment type="caution">
    <text evidence="1">The sequence shown here is derived from an EMBL/GenBank/DDBJ whole genome shotgun (WGS) entry which is preliminary data.</text>
</comment>
<evidence type="ECO:0000313" key="2">
    <source>
        <dbReference type="Proteomes" id="UP000230002"/>
    </source>
</evidence>
<dbReference type="Proteomes" id="UP000230002">
    <property type="component" value="Unassembled WGS sequence"/>
</dbReference>
<dbReference type="SUPFAM" id="SSF52047">
    <property type="entry name" value="RNI-like"/>
    <property type="match status" value="1"/>
</dbReference>
<protein>
    <submittedName>
        <fullName evidence="1">Uncharacterized protein</fullName>
    </submittedName>
</protein>
<organism evidence="1 2">
    <name type="scientific">Ganoderma sinense ZZ0214-1</name>
    <dbReference type="NCBI Taxonomy" id="1077348"/>
    <lineage>
        <taxon>Eukaryota</taxon>
        <taxon>Fungi</taxon>
        <taxon>Dikarya</taxon>
        <taxon>Basidiomycota</taxon>
        <taxon>Agaricomycotina</taxon>
        <taxon>Agaricomycetes</taxon>
        <taxon>Polyporales</taxon>
        <taxon>Polyporaceae</taxon>
        <taxon>Ganoderma</taxon>
    </lineage>
</organism>
<gene>
    <name evidence="1" type="ORF">GSI_02179</name>
</gene>
<proteinExistence type="predicted"/>
<sequence length="238" mass="26996">MMAEKELTAIFRAHPHALPNLHAFKLSSSDYHSDDIAALAEFLRPKRHLHLLDVTVTSRWIGSDPHLCPALPLSQLMSALPDLRVVGLGFNFRAAQQHTISYMERYLPRNLTALLLWRGSSSRPDSSSKPWINLFAGYKSLRYLHISPGKDDEIDLQADILRSPPPSLELFGYGRQIHPIGRDLATGAAVVRPRWPYPKVYFRTADDFGNAGWEWLLRHHGDGGVGHWNFMRDADSLR</sequence>
<evidence type="ECO:0000313" key="1">
    <source>
        <dbReference type="EMBL" id="PIL35452.1"/>
    </source>
</evidence>
<reference evidence="1 2" key="1">
    <citation type="journal article" date="2015" name="Sci. Rep.">
        <title>Chromosome-level genome map provides insights into diverse defense mechanisms in the medicinal fungus Ganoderma sinense.</title>
        <authorList>
            <person name="Zhu Y."/>
            <person name="Xu J."/>
            <person name="Sun C."/>
            <person name="Zhou S."/>
            <person name="Xu H."/>
            <person name="Nelson D.R."/>
            <person name="Qian J."/>
            <person name="Song J."/>
            <person name="Luo H."/>
            <person name="Xiang L."/>
            <person name="Li Y."/>
            <person name="Xu Z."/>
            <person name="Ji A."/>
            <person name="Wang L."/>
            <person name="Lu S."/>
            <person name="Hayward A."/>
            <person name="Sun W."/>
            <person name="Li X."/>
            <person name="Schwartz D.C."/>
            <person name="Wang Y."/>
            <person name="Chen S."/>
        </authorList>
    </citation>
    <scope>NUCLEOTIDE SEQUENCE [LARGE SCALE GENOMIC DNA]</scope>
    <source>
        <strain evidence="1 2">ZZ0214-1</strain>
    </source>
</reference>